<dbReference type="GO" id="GO:0016787">
    <property type="term" value="F:hydrolase activity"/>
    <property type="evidence" value="ECO:0007669"/>
    <property type="project" value="UniProtKB-UniRule"/>
</dbReference>
<feature type="active site" description="Proton acceptor" evidence="1">
    <location>
        <position position="257"/>
    </location>
</feature>
<dbReference type="Pfam" id="PF11856">
    <property type="entry name" value="DUF3376"/>
    <property type="match status" value="1"/>
</dbReference>
<keyword evidence="3" id="KW-1185">Reference proteome</keyword>
<dbReference type="RefSeq" id="WP_125655833.1">
    <property type="nucleotide sequence ID" value="NZ_AP019308.1"/>
</dbReference>
<dbReference type="Pfam" id="PF01734">
    <property type="entry name" value="Patatin"/>
    <property type="match status" value="1"/>
</dbReference>
<keyword evidence="1" id="KW-0442">Lipid degradation</keyword>
<feature type="active site" description="Nucleophile" evidence="1">
    <location>
        <position position="69"/>
    </location>
</feature>
<organism evidence="2 3">
    <name type="scientific">Paenibacillus baekrokdamisoli</name>
    <dbReference type="NCBI Taxonomy" id="1712516"/>
    <lineage>
        <taxon>Bacteria</taxon>
        <taxon>Bacillati</taxon>
        <taxon>Bacillota</taxon>
        <taxon>Bacilli</taxon>
        <taxon>Bacillales</taxon>
        <taxon>Paenibacillaceae</taxon>
        <taxon>Paenibacillus</taxon>
    </lineage>
</organism>
<dbReference type="GO" id="GO:0016042">
    <property type="term" value="P:lipid catabolic process"/>
    <property type="evidence" value="ECO:0007669"/>
    <property type="project" value="UniProtKB-UniRule"/>
</dbReference>
<dbReference type="SUPFAM" id="SSF52151">
    <property type="entry name" value="FabD/lysophospholipase-like"/>
    <property type="match status" value="1"/>
</dbReference>
<name>A0A3G9J4B2_9BACL</name>
<evidence type="ECO:0000256" key="1">
    <source>
        <dbReference type="PROSITE-ProRule" id="PRU01161"/>
    </source>
</evidence>
<dbReference type="AlphaFoldDB" id="A0A3G9J4B2"/>
<gene>
    <name evidence="2" type="ORF">Back11_19760</name>
</gene>
<dbReference type="InterPro" id="IPR024282">
    <property type="entry name" value="DUF3376"/>
</dbReference>
<reference evidence="2 3" key="1">
    <citation type="submission" date="2018-11" db="EMBL/GenBank/DDBJ databases">
        <title>Complete genome sequence of Paenibacillus baekrokdamisoli strain KCTC 33723.</title>
        <authorList>
            <person name="Kang S.W."/>
            <person name="Lee K.C."/>
            <person name="Kim K.K."/>
            <person name="Kim J.S."/>
            <person name="Kim D.S."/>
            <person name="Ko S.H."/>
            <person name="Yang S.H."/>
            <person name="Lee J.S."/>
        </authorList>
    </citation>
    <scope>NUCLEOTIDE SEQUENCE [LARGE SCALE GENOMIC DNA]</scope>
    <source>
        <strain evidence="2 3">KCTC 33723</strain>
    </source>
</reference>
<dbReference type="Proteomes" id="UP000275368">
    <property type="component" value="Chromosome"/>
</dbReference>
<sequence>MELTKEVRIAIVLYGGVSLAVYMNGVSQELMTLTRSRRGADVDAEGNVYSRLLEKMNAEVIIDIIAGNSAGGINGVLLAKALATGTDLGAIKKLWRDTADLKNLLDHKGQPTETLLNGDFMLRELQHCFNELSEQIKANPKLADDRKSQINILDLFVSASDIRGRRWRIVDSKGQEIEGLKHGVMFHKKYRTAYGMNRSSGYEHNDFAGADNDELLARMSRATSAMPAAFPEQKFTMHEVYGGPNKYDKRHTVYLHDGLLTDNKPFGPVLDTIFHRSADRKVDRWLLFLDPTPHDTHLQQSDQVYKSKPTVIEAAKSYFSTPSYQSIYEQIHLIEEQRERFKTMTIVLDAIDKSVMNEEATKLPSFVPYCCLRAAEWEQSLIHSLQDQFAVSTEYRMKDPQQLSAIHHVCSYIRSLKESDELLKRVADMTLPDIAFYCRFFNFHIQKINRKLAELSPKETIQTARLLHQKEYLWAAIESLRQQQWEWWNDKDEWDRLKRQPFVNAIKNLHKEELSQSSILDIIRYMNSTLKQRLEKLQGKENLAAALSLKGWGDFHNQLIVAMRQFIGIDIFLYPLTLGHGGDTSKLELLRISSSDAKSLGLTGAAKLVGSDLAAFAGFLNKTWRANDLMWGRLDTADILITYMDKSHRQSTEMSRRELEEWEQLVEEVRADRFESIAREELRYVDEKLYQAFMSLQLVGSSAERLEKMRRFFNETYKVGLESWRDLPFMVRVKRSIETLTNVNLVLYRHYKSRIPLRLLLGGSSGFWLGLRWITKWISKE</sequence>
<dbReference type="InterPro" id="IPR002641">
    <property type="entry name" value="PNPLA_dom"/>
</dbReference>
<dbReference type="Gene3D" id="3.40.1090.10">
    <property type="entry name" value="Cytosolic phospholipase A2 catalytic domain"/>
    <property type="match status" value="1"/>
</dbReference>
<dbReference type="PROSITE" id="PS51635">
    <property type="entry name" value="PNPLA"/>
    <property type="match status" value="1"/>
</dbReference>
<keyword evidence="1" id="KW-0378">Hydrolase</keyword>
<protein>
    <submittedName>
        <fullName evidence="2">Uncharacterized protein</fullName>
    </submittedName>
</protein>
<accession>A0A3G9J4B2</accession>
<dbReference type="EMBL" id="AP019308">
    <property type="protein sequence ID" value="BBH20631.1"/>
    <property type="molecule type" value="Genomic_DNA"/>
</dbReference>
<comment type="caution">
    <text evidence="1">Lacks conserved residue(s) required for the propagation of feature annotation.</text>
</comment>
<dbReference type="InterPro" id="IPR016035">
    <property type="entry name" value="Acyl_Trfase/lysoPLipase"/>
</dbReference>
<evidence type="ECO:0000313" key="3">
    <source>
        <dbReference type="Proteomes" id="UP000275368"/>
    </source>
</evidence>
<dbReference type="KEGG" id="pbk:Back11_19760"/>
<feature type="short sequence motif" description="GXSXG" evidence="1">
    <location>
        <begin position="67"/>
        <end position="71"/>
    </location>
</feature>
<keyword evidence="1" id="KW-0443">Lipid metabolism</keyword>
<dbReference type="OrthoDB" id="1488362at2"/>
<dbReference type="InterPro" id="IPR019894">
    <property type="entry name" value="Patatin-related_protein"/>
</dbReference>
<evidence type="ECO:0000313" key="2">
    <source>
        <dbReference type="EMBL" id="BBH20631.1"/>
    </source>
</evidence>
<proteinExistence type="predicted"/>
<dbReference type="NCBIfam" id="TIGR03607">
    <property type="entry name" value="patatin-like protein"/>
    <property type="match status" value="1"/>
</dbReference>